<dbReference type="OrthoDB" id="8052846at2759"/>
<proteinExistence type="predicted"/>
<dbReference type="EMBL" id="OUUW01000001">
    <property type="protein sequence ID" value="SPP75777.1"/>
    <property type="molecule type" value="Genomic_DNA"/>
</dbReference>
<name>A0A3B0J389_DROGU</name>
<sequence length="519" mass="60045">MSFVEYYYFISFLLIFFILLRAYVCPTHNWKCLCCLAYGRESGELTPFYPSPSNPSSLYPMFTEFWFFAILLSIVLWLVGRECYMFVKLKVEEWNIQVYERILREEMMLRLAIEDVFYICLLILLVSFLCYKSKAKQNSMLRDNSVTEVAMVLYVSVCLGWFLIVIIVAVLVHVCCLCARHKSQPTRQQGRTRYRGPGPDPGAGAGPVRVLQSYRIDPPGASTADREGQQQKQKQRPAEFRSIQKQFMQMAHIHCRLSNMSDQLHYFELGILLVIFVLIVYLPLRKYVARKCSQPRPAPVSTPMSRFSASYPSSSLSWTGPAPLAKIGAKMPAVAPYLVFFFLAFISCAVTFCCLRFCMWACYEAWRTGPEPGRRRARTRRGRLTEFLDHSYIPVNSMVKGVGRLLCSVLAGYSSASIVCGLDTEMDLFIVYVGAFFVLFLVMPIVYFLMQFLLWFILNKCCGSNPPQRSQDQRHRRPRRRVANIVRSHMHRQEVLFCSRTEWYLQPKDRRDGHVLCTL</sequence>
<keyword evidence="1" id="KW-1133">Transmembrane helix</keyword>
<feature type="transmembrane region" description="Helical" evidence="1">
    <location>
        <begin position="152"/>
        <end position="174"/>
    </location>
</feature>
<dbReference type="Proteomes" id="UP000268350">
    <property type="component" value="Unassembled WGS sequence"/>
</dbReference>
<protein>
    <submittedName>
        <fullName evidence="2">Uncharacterized protein</fullName>
    </submittedName>
</protein>
<organism evidence="2 3">
    <name type="scientific">Drosophila guanche</name>
    <name type="common">Fruit fly</name>
    <dbReference type="NCBI Taxonomy" id="7266"/>
    <lineage>
        <taxon>Eukaryota</taxon>
        <taxon>Metazoa</taxon>
        <taxon>Ecdysozoa</taxon>
        <taxon>Arthropoda</taxon>
        <taxon>Hexapoda</taxon>
        <taxon>Insecta</taxon>
        <taxon>Pterygota</taxon>
        <taxon>Neoptera</taxon>
        <taxon>Endopterygota</taxon>
        <taxon>Diptera</taxon>
        <taxon>Brachycera</taxon>
        <taxon>Muscomorpha</taxon>
        <taxon>Ephydroidea</taxon>
        <taxon>Drosophilidae</taxon>
        <taxon>Drosophila</taxon>
        <taxon>Sophophora</taxon>
    </lineage>
</organism>
<dbReference type="AlphaFoldDB" id="A0A3B0J389"/>
<evidence type="ECO:0000313" key="2">
    <source>
        <dbReference type="EMBL" id="SPP75777.1"/>
    </source>
</evidence>
<feature type="transmembrane region" description="Helical" evidence="1">
    <location>
        <begin position="337"/>
        <end position="363"/>
    </location>
</feature>
<keyword evidence="1" id="KW-0812">Transmembrane</keyword>
<feature type="transmembrane region" description="Helical" evidence="1">
    <location>
        <begin position="429"/>
        <end position="458"/>
    </location>
</feature>
<evidence type="ECO:0000313" key="3">
    <source>
        <dbReference type="Proteomes" id="UP000268350"/>
    </source>
</evidence>
<reference evidence="3" key="1">
    <citation type="submission" date="2018-01" db="EMBL/GenBank/DDBJ databases">
        <authorList>
            <person name="Alioto T."/>
            <person name="Alioto T."/>
        </authorList>
    </citation>
    <scope>NUCLEOTIDE SEQUENCE [LARGE SCALE GENOMIC DNA]</scope>
</reference>
<feature type="transmembrane region" description="Helical" evidence="1">
    <location>
        <begin position="264"/>
        <end position="284"/>
    </location>
</feature>
<keyword evidence="1" id="KW-0472">Membrane</keyword>
<keyword evidence="3" id="KW-1185">Reference proteome</keyword>
<accession>A0A3B0J389</accession>
<feature type="transmembrane region" description="Helical" evidence="1">
    <location>
        <begin position="65"/>
        <end position="87"/>
    </location>
</feature>
<evidence type="ECO:0000256" key="1">
    <source>
        <dbReference type="SAM" id="Phobius"/>
    </source>
</evidence>
<gene>
    <name evidence="2" type="ORF">DGUA_6G003649</name>
</gene>
<feature type="transmembrane region" description="Helical" evidence="1">
    <location>
        <begin position="107"/>
        <end position="131"/>
    </location>
</feature>
<feature type="transmembrane region" description="Helical" evidence="1">
    <location>
        <begin position="6"/>
        <end position="24"/>
    </location>
</feature>